<dbReference type="Gene3D" id="3.30.465.10">
    <property type="match status" value="1"/>
</dbReference>
<evidence type="ECO:0000256" key="3">
    <source>
        <dbReference type="ARBA" id="ARBA00022827"/>
    </source>
</evidence>
<feature type="domain" description="FAD-binding PCMH-type" evidence="7">
    <location>
        <begin position="211"/>
        <end position="384"/>
    </location>
</feature>
<dbReference type="Gene3D" id="3.10.20.30">
    <property type="match status" value="1"/>
</dbReference>
<keyword evidence="5" id="KW-0408">Iron</keyword>
<dbReference type="PROSITE" id="PS00197">
    <property type="entry name" value="2FE2S_FER_1"/>
    <property type="match status" value="1"/>
</dbReference>
<reference evidence="8 9" key="1">
    <citation type="submission" date="2019-06" db="EMBL/GenBank/DDBJ databases">
        <title>Whole genome sequence for Rhodospirillaceae sp. R148.</title>
        <authorList>
            <person name="Wang G."/>
        </authorList>
    </citation>
    <scope>NUCLEOTIDE SEQUENCE [LARGE SCALE GENOMIC DNA]</scope>
    <source>
        <strain evidence="8 9">R148</strain>
    </source>
</reference>
<dbReference type="SUPFAM" id="SSF54292">
    <property type="entry name" value="2Fe-2S ferredoxin-like"/>
    <property type="match status" value="1"/>
</dbReference>
<dbReference type="Gene3D" id="3.30.43.10">
    <property type="entry name" value="Uridine Diphospho-n-acetylenolpyruvylglucosamine Reductase, domain 2"/>
    <property type="match status" value="1"/>
</dbReference>
<dbReference type="Pfam" id="PF03450">
    <property type="entry name" value="CO_deh_flav_C"/>
    <property type="match status" value="1"/>
</dbReference>
<dbReference type="Proteomes" id="UP000315252">
    <property type="component" value="Unassembled WGS sequence"/>
</dbReference>
<dbReference type="Pfam" id="PF01799">
    <property type="entry name" value="Fer2_2"/>
    <property type="match status" value="1"/>
</dbReference>
<keyword evidence="3" id="KW-0274">FAD</keyword>
<dbReference type="SUPFAM" id="SSF47741">
    <property type="entry name" value="CO dehydrogenase ISP C-domain like"/>
    <property type="match status" value="1"/>
</dbReference>
<dbReference type="NCBIfam" id="TIGR02963">
    <property type="entry name" value="xanthine_xdhA"/>
    <property type="match status" value="1"/>
</dbReference>
<dbReference type="InterPro" id="IPR014307">
    <property type="entry name" value="Xanthine_DH_ssu"/>
</dbReference>
<keyword evidence="9" id="KW-1185">Reference proteome</keyword>
<dbReference type="InterPro" id="IPR002346">
    <property type="entry name" value="Mopterin_DH_FAD-bd"/>
</dbReference>
<sequence>MTGTAPASGASGKTDTLRFLLGDEVRELRNIDPTVSVLQYLRETEGRCGTKEGCAEGDCGACSVVIAELDDERKLTYRAVNACIQFLPTLHGKQLITVEDLKPQQHDEVNAQALHPVQQAMVDCHGSQCGFCTPGIVMSLFAMFHDETSAKDRGAINDALAGNLCRCTGYGPIVKAAQRMRSYGAKDQFDARAEVTVETLAGLAGAETLVLKQGARRFFAPTTADQLAGLVIAYPDACILAGGTDVGLWVTKQHQILETVIYTGDVAELHRVEETPDGIRIGAAATYVEAQNVLAREYPDFGELIRRLGSVQIRNSGTIGGNIANASPIGDSAPVLLAAGARLVLRRGGERRELPLDQFFHAYRETDLTSGEFLESILVPRRNPAAKLRCYKITKRFDQDISAICAAFAVELEGGIVKSLRTGFGGMAAIPKRADACEAALTGKAWTRENIEAAMDALDSDFSPMSDMRASRDYRATLARNLLLKFFFETSGAEGETRLVGHKDLAHA</sequence>
<dbReference type="EMBL" id="VHSH01000018">
    <property type="protein sequence ID" value="TQV70246.1"/>
    <property type="molecule type" value="Genomic_DNA"/>
</dbReference>
<dbReference type="RefSeq" id="WP_142899797.1">
    <property type="nucleotide sequence ID" value="NZ_ML660069.1"/>
</dbReference>
<dbReference type="SMART" id="SM01092">
    <property type="entry name" value="CO_deh_flav_C"/>
    <property type="match status" value="1"/>
</dbReference>
<dbReference type="InterPro" id="IPR012675">
    <property type="entry name" value="Beta-grasp_dom_sf"/>
</dbReference>
<evidence type="ECO:0000256" key="4">
    <source>
        <dbReference type="ARBA" id="ARBA00023002"/>
    </source>
</evidence>
<dbReference type="InterPro" id="IPR012175">
    <property type="entry name" value="Xanth_DH_ssu_bac"/>
</dbReference>
<feature type="domain" description="2Fe-2S ferredoxin-type" evidence="6">
    <location>
        <begin position="15"/>
        <end position="101"/>
    </location>
</feature>
<evidence type="ECO:0000259" key="6">
    <source>
        <dbReference type="PROSITE" id="PS51085"/>
    </source>
</evidence>
<gene>
    <name evidence="8" type="primary">xdhA</name>
    <name evidence="8" type="ORF">FKG95_28115</name>
</gene>
<dbReference type="PROSITE" id="PS51387">
    <property type="entry name" value="FAD_PCMH"/>
    <property type="match status" value="1"/>
</dbReference>
<dbReference type="AlphaFoldDB" id="A0A545SZ50"/>
<evidence type="ECO:0000259" key="7">
    <source>
        <dbReference type="PROSITE" id="PS51387"/>
    </source>
</evidence>
<organism evidence="8 9">
    <name type="scientific">Denitrobaculum tricleocarpae</name>
    <dbReference type="NCBI Taxonomy" id="2591009"/>
    <lineage>
        <taxon>Bacteria</taxon>
        <taxon>Pseudomonadati</taxon>
        <taxon>Pseudomonadota</taxon>
        <taxon>Alphaproteobacteria</taxon>
        <taxon>Rhodospirillales</taxon>
        <taxon>Rhodospirillaceae</taxon>
        <taxon>Denitrobaculum</taxon>
    </lineage>
</organism>
<evidence type="ECO:0000313" key="9">
    <source>
        <dbReference type="Proteomes" id="UP000315252"/>
    </source>
</evidence>
<evidence type="ECO:0000256" key="2">
    <source>
        <dbReference type="ARBA" id="ARBA00022723"/>
    </source>
</evidence>
<dbReference type="Gene3D" id="3.30.390.50">
    <property type="entry name" value="CO dehydrogenase flavoprotein, C-terminal domain"/>
    <property type="match status" value="1"/>
</dbReference>
<dbReference type="InterPro" id="IPR016167">
    <property type="entry name" value="FAD-bd_PCMH_sub1"/>
</dbReference>
<dbReference type="SUPFAM" id="SSF56176">
    <property type="entry name" value="FAD-binding/transporter-associated domain-like"/>
    <property type="match status" value="1"/>
</dbReference>
<dbReference type="SUPFAM" id="SSF55447">
    <property type="entry name" value="CO dehydrogenase flavoprotein C-terminal domain-like"/>
    <property type="match status" value="1"/>
</dbReference>
<dbReference type="Gene3D" id="1.10.150.120">
    <property type="entry name" value="[2Fe-2S]-binding domain"/>
    <property type="match status" value="1"/>
</dbReference>
<dbReference type="PANTHER" id="PTHR45444:SF3">
    <property type="entry name" value="XANTHINE DEHYDROGENASE"/>
    <property type="match status" value="1"/>
</dbReference>
<dbReference type="GO" id="GO:0051537">
    <property type="term" value="F:2 iron, 2 sulfur cluster binding"/>
    <property type="evidence" value="ECO:0007669"/>
    <property type="project" value="InterPro"/>
</dbReference>
<dbReference type="PANTHER" id="PTHR45444">
    <property type="entry name" value="XANTHINE DEHYDROGENASE"/>
    <property type="match status" value="1"/>
</dbReference>
<keyword evidence="1" id="KW-0285">Flavoprotein</keyword>
<protein>
    <submittedName>
        <fullName evidence="8">Xanthine dehydrogenase small subunit</fullName>
        <ecNumber evidence="8">1.17.1.4</ecNumber>
    </submittedName>
</protein>
<dbReference type="InterPro" id="IPR002888">
    <property type="entry name" value="2Fe-2S-bd"/>
</dbReference>
<dbReference type="InterPro" id="IPR036318">
    <property type="entry name" value="FAD-bd_PCMH-like_sf"/>
</dbReference>
<dbReference type="PROSITE" id="PS51085">
    <property type="entry name" value="2FE2S_FER_2"/>
    <property type="match status" value="1"/>
</dbReference>
<evidence type="ECO:0000313" key="8">
    <source>
        <dbReference type="EMBL" id="TQV70246.1"/>
    </source>
</evidence>
<dbReference type="Pfam" id="PF00941">
    <property type="entry name" value="FAD_binding_5"/>
    <property type="match status" value="1"/>
</dbReference>
<dbReference type="InterPro" id="IPR016169">
    <property type="entry name" value="FAD-bd_PCMH_sub2"/>
</dbReference>
<evidence type="ECO:0000256" key="5">
    <source>
        <dbReference type="ARBA" id="ARBA00023004"/>
    </source>
</evidence>
<keyword evidence="4 8" id="KW-0560">Oxidoreductase</keyword>
<accession>A0A545SZ50</accession>
<keyword evidence="2" id="KW-0479">Metal-binding</keyword>
<dbReference type="EC" id="1.17.1.4" evidence="8"/>
<name>A0A545SZ50_9PROT</name>
<dbReference type="InterPro" id="IPR001041">
    <property type="entry name" value="2Fe-2S_ferredoxin-type"/>
</dbReference>
<comment type="caution">
    <text evidence="8">The sequence shown here is derived from an EMBL/GenBank/DDBJ whole genome shotgun (WGS) entry which is preliminary data.</text>
</comment>
<proteinExistence type="predicted"/>
<dbReference type="OrthoDB" id="9792018at2"/>
<dbReference type="GO" id="GO:0004854">
    <property type="term" value="F:xanthine dehydrogenase activity"/>
    <property type="evidence" value="ECO:0007669"/>
    <property type="project" value="UniProtKB-EC"/>
</dbReference>
<dbReference type="InterPro" id="IPR006058">
    <property type="entry name" value="2Fe2S_fd_BS"/>
</dbReference>
<dbReference type="InterPro" id="IPR005107">
    <property type="entry name" value="CO_DH_flav_C"/>
</dbReference>
<dbReference type="GO" id="GO:0071949">
    <property type="term" value="F:FAD binding"/>
    <property type="evidence" value="ECO:0007669"/>
    <property type="project" value="InterPro"/>
</dbReference>
<evidence type="ECO:0000256" key="1">
    <source>
        <dbReference type="ARBA" id="ARBA00022630"/>
    </source>
</evidence>
<dbReference type="InterPro" id="IPR036683">
    <property type="entry name" value="CO_DH_flav_C_dom_sf"/>
</dbReference>
<dbReference type="InterPro" id="IPR036010">
    <property type="entry name" value="2Fe-2S_ferredoxin-like_sf"/>
</dbReference>
<dbReference type="InterPro" id="IPR036884">
    <property type="entry name" value="2Fe-2S-bd_dom_sf"/>
</dbReference>
<dbReference type="PIRSF" id="PIRSF036557">
    <property type="entry name" value="XdhA_RC"/>
    <property type="match status" value="1"/>
</dbReference>
<dbReference type="CDD" id="cd00207">
    <property type="entry name" value="fer2"/>
    <property type="match status" value="1"/>
</dbReference>
<dbReference type="InterPro" id="IPR016166">
    <property type="entry name" value="FAD-bd_PCMH"/>
</dbReference>
<dbReference type="InterPro" id="IPR016208">
    <property type="entry name" value="Ald_Oxase/xanthine_DH-like"/>
</dbReference>
<dbReference type="GO" id="GO:0005506">
    <property type="term" value="F:iron ion binding"/>
    <property type="evidence" value="ECO:0007669"/>
    <property type="project" value="InterPro"/>
</dbReference>
<dbReference type="Pfam" id="PF00111">
    <property type="entry name" value="Fer2"/>
    <property type="match status" value="1"/>
</dbReference>